<keyword evidence="11" id="KW-0472">Membrane</keyword>
<evidence type="ECO:0000256" key="9">
    <source>
        <dbReference type="ARBA" id="ARBA00023010"/>
    </source>
</evidence>
<name>A0A9P4J2K6_9PEZI</name>
<dbReference type="InterPro" id="IPR021056">
    <property type="entry name" value="Mt_import_IM_translocase_Tim54"/>
</dbReference>
<evidence type="ECO:0000256" key="7">
    <source>
        <dbReference type="ARBA" id="ARBA00022927"/>
    </source>
</evidence>
<evidence type="ECO:0000256" key="1">
    <source>
        <dbReference type="ARBA" id="ARBA00004434"/>
    </source>
</evidence>
<evidence type="ECO:0000256" key="10">
    <source>
        <dbReference type="ARBA" id="ARBA00023128"/>
    </source>
</evidence>
<keyword evidence="4" id="KW-0813">Transport</keyword>
<evidence type="ECO:0000256" key="12">
    <source>
        <dbReference type="SAM" id="Coils"/>
    </source>
</evidence>
<proteinExistence type="inferred from homology"/>
<evidence type="ECO:0000256" key="8">
    <source>
        <dbReference type="ARBA" id="ARBA00022989"/>
    </source>
</evidence>
<organism evidence="14 15">
    <name type="scientific">Myriangium duriaei CBS 260.36</name>
    <dbReference type="NCBI Taxonomy" id="1168546"/>
    <lineage>
        <taxon>Eukaryota</taxon>
        <taxon>Fungi</taxon>
        <taxon>Dikarya</taxon>
        <taxon>Ascomycota</taxon>
        <taxon>Pezizomycotina</taxon>
        <taxon>Dothideomycetes</taxon>
        <taxon>Dothideomycetidae</taxon>
        <taxon>Myriangiales</taxon>
        <taxon>Myriangiaceae</taxon>
        <taxon>Myriangium</taxon>
    </lineage>
</organism>
<evidence type="ECO:0000256" key="5">
    <source>
        <dbReference type="ARBA" id="ARBA00022692"/>
    </source>
</evidence>
<dbReference type="Pfam" id="PF11711">
    <property type="entry name" value="Tim54"/>
    <property type="match status" value="1"/>
</dbReference>
<evidence type="ECO:0000256" key="6">
    <source>
        <dbReference type="ARBA" id="ARBA00022792"/>
    </source>
</evidence>
<feature type="region of interest" description="Disordered" evidence="13">
    <location>
        <begin position="362"/>
        <end position="385"/>
    </location>
</feature>
<evidence type="ECO:0000256" key="3">
    <source>
        <dbReference type="ARBA" id="ARBA00020796"/>
    </source>
</evidence>
<feature type="coiled-coil region" evidence="12">
    <location>
        <begin position="250"/>
        <end position="280"/>
    </location>
</feature>
<reference evidence="14" key="1">
    <citation type="journal article" date="2020" name="Stud. Mycol.">
        <title>101 Dothideomycetes genomes: a test case for predicting lifestyles and emergence of pathogens.</title>
        <authorList>
            <person name="Haridas S."/>
            <person name="Albert R."/>
            <person name="Binder M."/>
            <person name="Bloem J."/>
            <person name="Labutti K."/>
            <person name="Salamov A."/>
            <person name="Andreopoulos B."/>
            <person name="Baker S."/>
            <person name="Barry K."/>
            <person name="Bills G."/>
            <person name="Bluhm B."/>
            <person name="Cannon C."/>
            <person name="Castanera R."/>
            <person name="Culley D."/>
            <person name="Daum C."/>
            <person name="Ezra D."/>
            <person name="Gonzalez J."/>
            <person name="Henrissat B."/>
            <person name="Kuo A."/>
            <person name="Liang C."/>
            <person name="Lipzen A."/>
            <person name="Lutzoni F."/>
            <person name="Magnuson J."/>
            <person name="Mondo S."/>
            <person name="Nolan M."/>
            <person name="Ohm R."/>
            <person name="Pangilinan J."/>
            <person name="Park H.-J."/>
            <person name="Ramirez L."/>
            <person name="Alfaro M."/>
            <person name="Sun H."/>
            <person name="Tritt A."/>
            <person name="Yoshinaga Y."/>
            <person name="Zwiers L.-H."/>
            <person name="Turgeon B."/>
            <person name="Goodwin S."/>
            <person name="Spatafora J."/>
            <person name="Crous P."/>
            <person name="Grigoriev I."/>
        </authorList>
    </citation>
    <scope>NUCLEOTIDE SEQUENCE</scope>
    <source>
        <strain evidence="14">CBS 260.36</strain>
    </source>
</reference>
<dbReference type="GO" id="GO:0015031">
    <property type="term" value="P:protein transport"/>
    <property type="evidence" value="ECO:0007669"/>
    <property type="project" value="UniProtKB-KW"/>
</dbReference>
<comment type="similarity">
    <text evidence="2">Belongs to the TIM54 family.</text>
</comment>
<evidence type="ECO:0000256" key="4">
    <source>
        <dbReference type="ARBA" id="ARBA00022448"/>
    </source>
</evidence>
<comment type="subcellular location">
    <subcellularLocation>
        <location evidence="1">Mitochondrion inner membrane</location>
        <topology evidence="1">Single-pass membrane protein</topology>
    </subcellularLocation>
</comment>
<keyword evidence="12" id="KW-0175">Coiled coil</keyword>
<evidence type="ECO:0000313" key="15">
    <source>
        <dbReference type="Proteomes" id="UP000799439"/>
    </source>
</evidence>
<keyword evidence="10" id="KW-0496">Mitochondrion</keyword>
<keyword evidence="9" id="KW-0811">Translocation</keyword>
<keyword evidence="8" id="KW-1133">Transmembrane helix</keyword>
<keyword evidence="6" id="KW-0999">Mitochondrion inner membrane</keyword>
<evidence type="ECO:0000256" key="2">
    <source>
        <dbReference type="ARBA" id="ARBA00006355"/>
    </source>
</evidence>
<comment type="caution">
    <text evidence="14">The sequence shown here is derived from an EMBL/GenBank/DDBJ whole genome shotgun (WGS) entry which is preliminary data.</text>
</comment>
<feature type="compositionally biased region" description="Basic and acidic residues" evidence="13">
    <location>
        <begin position="454"/>
        <end position="468"/>
    </location>
</feature>
<feature type="region of interest" description="Disordered" evidence="13">
    <location>
        <begin position="1"/>
        <end position="34"/>
    </location>
</feature>
<evidence type="ECO:0000313" key="14">
    <source>
        <dbReference type="EMBL" id="KAF2151248.1"/>
    </source>
</evidence>
<feature type="region of interest" description="Disordered" evidence="13">
    <location>
        <begin position="449"/>
        <end position="468"/>
    </location>
</feature>
<gene>
    <name evidence="14" type="ORF">K461DRAFT_295320</name>
</gene>
<feature type="compositionally biased region" description="Low complexity" evidence="13">
    <location>
        <begin position="1"/>
        <end position="31"/>
    </location>
</feature>
<keyword evidence="5" id="KW-0812">Transmembrane</keyword>
<keyword evidence="7" id="KW-0653">Protein transport</keyword>
<dbReference type="AlphaFoldDB" id="A0A9P4J2K6"/>
<dbReference type="EMBL" id="ML996088">
    <property type="protein sequence ID" value="KAF2151248.1"/>
    <property type="molecule type" value="Genomic_DNA"/>
</dbReference>
<dbReference type="GO" id="GO:0005743">
    <property type="term" value="C:mitochondrial inner membrane"/>
    <property type="evidence" value="ECO:0007669"/>
    <property type="project" value="UniProtKB-SubCell"/>
</dbReference>
<evidence type="ECO:0000256" key="13">
    <source>
        <dbReference type="SAM" id="MobiDB-lite"/>
    </source>
</evidence>
<dbReference type="Proteomes" id="UP000799439">
    <property type="component" value="Unassembled WGS sequence"/>
</dbReference>
<protein>
    <recommendedName>
        <fullName evidence="3">Mitochondrial import inner membrane translocase subunit TIM54</fullName>
    </recommendedName>
</protein>
<dbReference type="OrthoDB" id="5598305at2759"/>
<keyword evidence="15" id="KW-1185">Reference proteome</keyword>
<sequence>MSETPGSSSTTPASSTNAVPNASNTTAAAAAKSEGNPALRMLGLPKWRPRLPSRNWLIFLSVTGSFTAAVLYDRHQKRRIQRKWADTVSHLASDPLPTNTMPRRVRIYVQAPPGDGMMPAREEFYEYVKPVLVAGALDWEVVEGRREGDVRWAVAEGVRRKRRRQEGGGGEVEMDVVAMARERGGTREWEGIAGDLVMGRHAWKEYVRGLHEGWLGPLEKPAETEVEVVRVEEEKGPDGSGHTAIGDVAVETLKDVVENVVEEKELTEEEKTKKEEEEKRKKLFKPEAYLAVRDYASASLPASMPEYLGPTTVLPFPHILGFLNSPTRIWRFLHKRRLADEIGRQTAAFVLATSYRPFDAQTETAAAGQPSDSPASEFSESPVDTYREPRVYEQQALLANEEPEWHKSVRKRERVEGKEDLWRDPIVLDERIASKMRVFELTQEDEQRAAAFLEKPKEESSDKEQGDS</sequence>
<feature type="compositionally biased region" description="Polar residues" evidence="13">
    <location>
        <begin position="370"/>
        <end position="379"/>
    </location>
</feature>
<evidence type="ECO:0000256" key="11">
    <source>
        <dbReference type="ARBA" id="ARBA00023136"/>
    </source>
</evidence>
<accession>A0A9P4J2K6</accession>